<keyword evidence="1" id="KW-0812">Transmembrane</keyword>
<keyword evidence="1" id="KW-1133">Transmembrane helix</keyword>
<proteinExistence type="predicted"/>
<feature type="transmembrane region" description="Helical" evidence="1">
    <location>
        <begin position="81"/>
        <end position="99"/>
    </location>
</feature>
<gene>
    <name evidence="2" type="ORF">ACFQH9_16485</name>
</gene>
<keyword evidence="1" id="KW-0472">Membrane</keyword>
<dbReference type="RefSeq" id="WP_379567012.1">
    <property type="nucleotide sequence ID" value="NZ_JBHSQK010000040.1"/>
</dbReference>
<evidence type="ECO:0000313" key="3">
    <source>
        <dbReference type="Proteomes" id="UP001596119"/>
    </source>
</evidence>
<evidence type="ECO:0000256" key="1">
    <source>
        <dbReference type="SAM" id="Phobius"/>
    </source>
</evidence>
<protein>
    <submittedName>
        <fullName evidence="2">Uncharacterized protein</fullName>
    </submittedName>
</protein>
<evidence type="ECO:0000313" key="2">
    <source>
        <dbReference type="EMBL" id="MFC5949871.1"/>
    </source>
</evidence>
<dbReference type="Proteomes" id="UP001596119">
    <property type="component" value="Unassembled WGS sequence"/>
</dbReference>
<comment type="caution">
    <text evidence="2">The sequence shown here is derived from an EMBL/GenBank/DDBJ whole genome shotgun (WGS) entry which is preliminary data.</text>
</comment>
<feature type="transmembrane region" description="Helical" evidence="1">
    <location>
        <begin position="21"/>
        <end position="42"/>
    </location>
</feature>
<reference evidence="3" key="1">
    <citation type="journal article" date="2019" name="Int. J. Syst. Evol. Microbiol.">
        <title>The Global Catalogue of Microorganisms (GCM) 10K type strain sequencing project: providing services to taxonomists for standard genome sequencing and annotation.</title>
        <authorList>
            <consortium name="The Broad Institute Genomics Platform"/>
            <consortium name="The Broad Institute Genome Sequencing Center for Infectious Disease"/>
            <person name="Wu L."/>
            <person name="Ma J."/>
        </authorList>
    </citation>
    <scope>NUCLEOTIDE SEQUENCE [LARGE SCALE GENOMIC DNA]</scope>
    <source>
        <strain evidence="3">CGMCC 4.7397</strain>
    </source>
</reference>
<organism evidence="2 3">
    <name type="scientific">Pseudonocardia lutea</name>
    <dbReference type="NCBI Taxonomy" id="2172015"/>
    <lineage>
        <taxon>Bacteria</taxon>
        <taxon>Bacillati</taxon>
        <taxon>Actinomycetota</taxon>
        <taxon>Actinomycetes</taxon>
        <taxon>Pseudonocardiales</taxon>
        <taxon>Pseudonocardiaceae</taxon>
        <taxon>Pseudonocardia</taxon>
    </lineage>
</organism>
<dbReference type="EMBL" id="JBHSQK010000040">
    <property type="protein sequence ID" value="MFC5949871.1"/>
    <property type="molecule type" value="Genomic_DNA"/>
</dbReference>
<feature type="transmembrane region" description="Helical" evidence="1">
    <location>
        <begin position="48"/>
        <end position="69"/>
    </location>
</feature>
<name>A0ABW1IB26_9PSEU</name>
<keyword evidence="3" id="KW-1185">Reference proteome</keyword>
<accession>A0ABW1IB26</accession>
<sequence length="105" mass="11596">MAKQQESGRPAPATDITYVRALFGALGWGVVAFALQVVFGGGGGSTGLLIQTGWILIAVVLAAWPTWYAARQRNWPELWKLFLLAAPAFWVLRIVTLILDRMLFH</sequence>